<protein>
    <recommendedName>
        <fullName evidence="3">Copia protein</fullName>
    </recommendedName>
</protein>
<dbReference type="Proteomes" id="UP000257109">
    <property type="component" value="Unassembled WGS sequence"/>
</dbReference>
<sequence length="60" mass="7094">MTNIPLLCDNIVAMNLSKHPILHSHAKYIEIKHHSIRDYLVDIFTKSFPKDKLIHIRNFL</sequence>
<comment type="caution">
    <text evidence="1">The sequence shown here is derived from an EMBL/GenBank/DDBJ whole genome shotgun (WGS) entry which is preliminary data.</text>
</comment>
<accession>A0A371ECR7</accession>
<evidence type="ECO:0008006" key="3">
    <source>
        <dbReference type="Google" id="ProtNLM"/>
    </source>
</evidence>
<keyword evidence="2" id="KW-1185">Reference proteome</keyword>
<feature type="non-terminal residue" evidence="1">
    <location>
        <position position="1"/>
    </location>
</feature>
<dbReference type="EMBL" id="QJKJ01014686">
    <property type="protein sequence ID" value="RDX63830.1"/>
    <property type="molecule type" value="Genomic_DNA"/>
</dbReference>
<name>A0A371ECR7_MUCPR</name>
<gene>
    <name evidence="1" type="ORF">CR513_57692</name>
</gene>
<reference evidence="1" key="1">
    <citation type="submission" date="2018-05" db="EMBL/GenBank/DDBJ databases">
        <title>Draft genome of Mucuna pruriens seed.</title>
        <authorList>
            <person name="Nnadi N.E."/>
            <person name="Vos R."/>
            <person name="Hasami M.H."/>
            <person name="Devisetty U.K."/>
            <person name="Aguiy J.C."/>
        </authorList>
    </citation>
    <scope>NUCLEOTIDE SEQUENCE [LARGE SCALE GENOMIC DNA]</scope>
    <source>
        <strain evidence="1">JCA_2017</strain>
    </source>
</reference>
<proteinExistence type="predicted"/>
<evidence type="ECO:0000313" key="2">
    <source>
        <dbReference type="Proteomes" id="UP000257109"/>
    </source>
</evidence>
<dbReference type="OrthoDB" id="8030761at2759"/>
<dbReference type="AlphaFoldDB" id="A0A371ECR7"/>
<organism evidence="1 2">
    <name type="scientific">Mucuna pruriens</name>
    <name type="common">Velvet bean</name>
    <name type="synonym">Dolichos pruriens</name>
    <dbReference type="NCBI Taxonomy" id="157652"/>
    <lineage>
        <taxon>Eukaryota</taxon>
        <taxon>Viridiplantae</taxon>
        <taxon>Streptophyta</taxon>
        <taxon>Embryophyta</taxon>
        <taxon>Tracheophyta</taxon>
        <taxon>Spermatophyta</taxon>
        <taxon>Magnoliopsida</taxon>
        <taxon>eudicotyledons</taxon>
        <taxon>Gunneridae</taxon>
        <taxon>Pentapetalae</taxon>
        <taxon>rosids</taxon>
        <taxon>fabids</taxon>
        <taxon>Fabales</taxon>
        <taxon>Fabaceae</taxon>
        <taxon>Papilionoideae</taxon>
        <taxon>50 kb inversion clade</taxon>
        <taxon>NPAAA clade</taxon>
        <taxon>indigoferoid/millettioid clade</taxon>
        <taxon>Phaseoleae</taxon>
        <taxon>Mucuna</taxon>
    </lineage>
</organism>
<feature type="non-terminal residue" evidence="1">
    <location>
        <position position="60"/>
    </location>
</feature>
<evidence type="ECO:0000313" key="1">
    <source>
        <dbReference type="EMBL" id="RDX63830.1"/>
    </source>
</evidence>